<evidence type="ECO:0000256" key="2">
    <source>
        <dbReference type="SAM" id="SignalP"/>
    </source>
</evidence>
<dbReference type="PANTHER" id="PTHR38731:SF1">
    <property type="entry name" value="FECR PROTEIN DOMAIN-CONTAINING PROTEIN"/>
    <property type="match status" value="1"/>
</dbReference>
<sequence>MKRNEIGSKNRYSTPAFIALWFALVLSLVCSPAFTDEHDGNTAQQFSSESTTDTAVEPTNSESEPETQTSSGSPNNVTTGVSAQKAKPQVRTLPPPRSNLSHGKSRDNTGNWRYALKPEDNVWTVAESFLNQRYSWVDLVRFNQIKDPNQVKTGNTLLIPISWLKVQPAPAKALSVSGEALLKRSQQRTFDPIVKNTLLNVGDTLRTLNGSILVQFADGSVLRVEENTTLIFNRLSQFGKSGMTDTGLRLEKGRVSTRVQPVKENGSRYEITTPSAVAAVRGTEFRLASDGNGSQAEVTEGVVLFTTGNKEITLPAGYGASSDVKSGLQTIVSLPAAPQPANLPTLTNTLPITLTWQPVKDIQQYRYQLFKQNENGDLVESDLITKPDITLTNLVNGQYLVAMRAVGSQGFEGTDYKHTFTVKVRATPVQLVAPANNQQFDYKQPVFSWKMPPTHELARLEIAVDDGFEKTVVQSNYIQDNAQQLDVQLSPGYYYWRVQTLAGSEDIAHSETRRLAIKGKMEATSILSVNYSGNRVKVFWKSIPVAESYEVQLSKSPEFTIIQSQETVTDPNIAIRLDEGERYYIRVRGIANELWEPQYSLPYELTTGF</sequence>
<evidence type="ECO:0000256" key="1">
    <source>
        <dbReference type="SAM" id="MobiDB-lite"/>
    </source>
</evidence>
<dbReference type="PIRSF" id="PIRSF029644">
    <property type="entry name" value="UCP029644"/>
    <property type="match status" value="1"/>
</dbReference>
<feature type="domain" description="FecR protein" evidence="3">
    <location>
        <begin position="203"/>
        <end position="303"/>
    </location>
</feature>
<protein>
    <submittedName>
        <fullName evidence="4">Peptidoglycan-binding LysM</fullName>
    </submittedName>
</protein>
<dbReference type="InterPro" id="IPR013783">
    <property type="entry name" value="Ig-like_fold"/>
</dbReference>
<dbReference type="Gene3D" id="3.10.350.10">
    <property type="entry name" value="LysM domain"/>
    <property type="match status" value="1"/>
</dbReference>
<feature type="compositionally biased region" description="Polar residues" evidence="1">
    <location>
        <begin position="41"/>
        <end position="82"/>
    </location>
</feature>
<gene>
    <name evidence="4" type="ORF">OLMES_3156</name>
</gene>
<evidence type="ECO:0000313" key="5">
    <source>
        <dbReference type="Proteomes" id="UP000196027"/>
    </source>
</evidence>
<feature type="signal peptide" evidence="2">
    <location>
        <begin position="1"/>
        <end position="35"/>
    </location>
</feature>
<dbReference type="Gene3D" id="2.60.40.10">
    <property type="entry name" value="Immunoglobulins"/>
    <property type="match status" value="3"/>
</dbReference>
<dbReference type="InterPro" id="IPR016930">
    <property type="entry name" value="UCP029644"/>
</dbReference>
<accession>A0A1Y0I9L5</accession>
<dbReference type="Gene3D" id="2.60.120.1440">
    <property type="match status" value="1"/>
</dbReference>
<feature type="region of interest" description="Disordered" evidence="1">
    <location>
        <begin position="40"/>
        <end position="112"/>
    </location>
</feature>
<dbReference type="OrthoDB" id="9813091at2"/>
<dbReference type="InterPro" id="IPR006860">
    <property type="entry name" value="FecR"/>
</dbReference>
<dbReference type="Pfam" id="PF04773">
    <property type="entry name" value="FecR"/>
    <property type="match status" value="1"/>
</dbReference>
<evidence type="ECO:0000313" key="4">
    <source>
        <dbReference type="EMBL" id="ARU57198.1"/>
    </source>
</evidence>
<reference evidence="4 5" key="1">
    <citation type="submission" date="2017-05" db="EMBL/GenBank/DDBJ databases">
        <title>Genomic insights into alkan degradation activity of Oleiphilus messinensis.</title>
        <authorList>
            <person name="Kozyavkin S.A."/>
            <person name="Slesarev A.I."/>
            <person name="Golyshin P.N."/>
            <person name="Korzhenkov A."/>
            <person name="Golyshina O.N."/>
            <person name="Toshchakov S.V."/>
        </authorList>
    </citation>
    <scope>NUCLEOTIDE SEQUENCE [LARGE SCALE GENOMIC DNA]</scope>
    <source>
        <strain evidence="4 5">ME102</strain>
    </source>
</reference>
<proteinExistence type="predicted"/>
<feature type="chain" id="PRO_5012168901" evidence="2">
    <location>
        <begin position="36"/>
        <end position="609"/>
    </location>
</feature>
<evidence type="ECO:0000259" key="3">
    <source>
        <dbReference type="Pfam" id="PF04773"/>
    </source>
</evidence>
<keyword evidence="5" id="KW-1185">Reference proteome</keyword>
<keyword evidence="2" id="KW-0732">Signal</keyword>
<dbReference type="InterPro" id="IPR036779">
    <property type="entry name" value="LysM_dom_sf"/>
</dbReference>
<dbReference type="AlphaFoldDB" id="A0A1Y0I9L5"/>
<dbReference type="EMBL" id="CP021425">
    <property type="protein sequence ID" value="ARU57198.1"/>
    <property type="molecule type" value="Genomic_DNA"/>
</dbReference>
<organism evidence="4 5">
    <name type="scientific">Oleiphilus messinensis</name>
    <dbReference type="NCBI Taxonomy" id="141451"/>
    <lineage>
        <taxon>Bacteria</taxon>
        <taxon>Pseudomonadati</taxon>
        <taxon>Pseudomonadota</taxon>
        <taxon>Gammaproteobacteria</taxon>
        <taxon>Oceanospirillales</taxon>
        <taxon>Oleiphilaceae</taxon>
        <taxon>Oleiphilus</taxon>
    </lineage>
</organism>
<dbReference type="PANTHER" id="PTHR38731">
    <property type="entry name" value="LIPL45-RELATED LIPOPROTEIN-RELATED"/>
    <property type="match status" value="1"/>
</dbReference>
<dbReference type="Proteomes" id="UP000196027">
    <property type="component" value="Chromosome"/>
</dbReference>
<dbReference type="KEGG" id="ome:OLMES_3156"/>
<dbReference type="RefSeq" id="WP_157678334.1">
    <property type="nucleotide sequence ID" value="NZ_CP021425.1"/>
</dbReference>
<name>A0A1Y0I9L5_9GAMM</name>